<evidence type="ECO:0000313" key="2">
    <source>
        <dbReference type="Proteomes" id="UP001448207"/>
    </source>
</evidence>
<keyword evidence="2" id="KW-1185">Reference proteome</keyword>
<name>A0ABR3AUB8_PHYBL</name>
<evidence type="ECO:0000313" key="1">
    <source>
        <dbReference type="EMBL" id="KAL0081751.1"/>
    </source>
</evidence>
<proteinExistence type="predicted"/>
<dbReference type="EMBL" id="JBCLYO010000017">
    <property type="protein sequence ID" value="KAL0081751.1"/>
    <property type="molecule type" value="Genomic_DNA"/>
</dbReference>
<feature type="non-terminal residue" evidence="1">
    <location>
        <position position="1"/>
    </location>
</feature>
<protein>
    <submittedName>
        <fullName evidence="1">Uncharacterized protein</fullName>
    </submittedName>
</protein>
<comment type="caution">
    <text evidence="1">The sequence shown here is derived from an EMBL/GenBank/DDBJ whole genome shotgun (WGS) entry which is preliminary data.</text>
</comment>
<organism evidence="1 2">
    <name type="scientific">Phycomyces blakesleeanus</name>
    <dbReference type="NCBI Taxonomy" id="4837"/>
    <lineage>
        <taxon>Eukaryota</taxon>
        <taxon>Fungi</taxon>
        <taxon>Fungi incertae sedis</taxon>
        <taxon>Mucoromycota</taxon>
        <taxon>Mucoromycotina</taxon>
        <taxon>Mucoromycetes</taxon>
        <taxon>Mucorales</taxon>
        <taxon>Phycomycetaceae</taxon>
        <taxon>Phycomyces</taxon>
    </lineage>
</organism>
<accession>A0ABR3AUB8</accession>
<gene>
    <name evidence="1" type="ORF">J3Q64DRAFT_1643328</name>
</gene>
<reference evidence="1 2" key="1">
    <citation type="submission" date="2024-04" db="EMBL/GenBank/DDBJ databases">
        <title>Symmetric and asymmetric DNA N6-adenine methylation regulates different biological responses in Mucorales.</title>
        <authorList>
            <consortium name="Lawrence Berkeley National Laboratory"/>
            <person name="Lax C."/>
            <person name="Mondo S.J."/>
            <person name="Osorio-Concepcion M."/>
            <person name="Muszewska A."/>
            <person name="Corrochano-Luque M."/>
            <person name="Gutierrez G."/>
            <person name="Riley R."/>
            <person name="Lipzen A."/>
            <person name="Guo J."/>
            <person name="Hundley H."/>
            <person name="Amirebrahimi M."/>
            <person name="Ng V."/>
            <person name="Lorenzo-Gutierrez D."/>
            <person name="Binder U."/>
            <person name="Yang J."/>
            <person name="Song Y."/>
            <person name="Canovas D."/>
            <person name="Navarro E."/>
            <person name="Freitag M."/>
            <person name="Gabaldon T."/>
            <person name="Grigoriev I.V."/>
            <person name="Corrochano L.M."/>
            <person name="Nicolas F.E."/>
            <person name="Garre V."/>
        </authorList>
    </citation>
    <scope>NUCLEOTIDE SEQUENCE [LARGE SCALE GENOMIC DNA]</scope>
    <source>
        <strain evidence="1 2">L51</strain>
    </source>
</reference>
<sequence>SQILTDNKNKIIMDCYPSIADIQYSPPPTVPIALQKFSTMQKSMHSMLQAIQYNSTAVFCLLDVLSNELMTLIPITERDHIFAMLHAIRILAMHTCGRLNTACNNLAFKVANSLFLADSPDKTYIMTQTSF</sequence>
<dbReference type="Proteomes" id="UP001448207">
    <property type="component" value="Unassembled WGS sequence"/>
</dbReference>